<dbReference type="OrthoDB" id="1522078at2"/>
<dbReference type="InterPro" id="IPR004358">
    <property type="entry name" value="Sig_transdc_His_kin-like_C"/>
</dbReference>
<dbReference type="InterPro" id="IPR001789">
    <property type="entry name" value="Sig_transdc_resp-reg_receiver"/>
</dbReference>
<evidence type="ECO:0000256" key="2">
    <source>
        <dbReference type="ARBA" id="ARBA00012438"/>
    </source>
</evidence>
<evidence type="ECO:0000256" key="6">
    <source>
        <dbReference type="ARBA" id="ARBA00022777"/>
    </source>
</evidence>
<dbReference type="Gene3D" id="3.30.565.10">
    <property type="entry name" value="Histidine kinase-like ATPase, C-terminal domain"/>
    <property type="match status" value="1"/>
</dbReference>
<evidence type="ECO:0000256" key="12">
    <source>
        <dbReference type="SAM" id="Phobius"/>
    </source>
</evidence>
<dbReference type="Pfam" id="PF00072">
    <property type="entry name" value="Response_reg"/>
    <property type="match status" value="1"/>
</dbReference>
<comment type="catalytic activity">
    <reaction evidence="1">
        <text>ATP + protein L-histidine = ADP + protein N-phospho-L-histidine.</text>
        <dbReference type="EC" id="2.7.13.3"/>
    </reaction>
</comment>
<keyword evidence="8" id="KW-0902">Two-component regulatory system</keyword>
<dbReference type="InterPro" id="IPR011123">
    <property type="entry name" value="Y_Y_Y"/>
</dbReference>
<evidence type="ECO:0000259" key="15">
    <source>
        <dbReference type="PROSITE" id="PS50109"/>
    </source>
</evidence>
<dbReference type="Pfam" id="PF07494">
    <property type="entry name" value="Reg_prop"/>
    <property type="match status" value="8"/>
</dbReference>
<feature type="transmembrane region" description="Helical" evidence="12">
    <location>
        <begin position="781"/>
        <end position="799"/>
    </location>
</feature>
<dbReference type="Proteomes" id="UP000199672">
    <property type="component" value="Unassembled WGS sequence"/>
</dbReference>
<dbReference type="InterPro" id="IPR005467">
    <property type="entry name" value="His_kinase_dom"/>
</dbReference>
<dbReference type="SUPFAM" id="SSF50998">
    <property type="entry name" value="Quinoprotein alcohol dehydrogenase-like"/>
    <property type="match status" value="1"/>
</dbReference>
<evidence type="ECO:0000256" key="10">
    <source>
        <dbReference type="ARBA" id="ARBA00023163"/>
    </source>
</evidence>
<dbReference type="Pfam" id="PF02518">
    <property type="entry name" value="HATPase_c"/>
    <property type="match status" value="1"/>
</dbReference>
<evidence type="ECO:0000256" key="11">
    <source>
        <dbReference type="PROSITE-ProRule" id="PRU00169"/>
    </source>
</evidence>
<dbReference type="SMART" id="SM00388">
    <property type="entry name" value="HisKA"/>
    <property type="match status" value="1"/>
</dbReference>
<feature type="domain" description="HTH araC/xylS-type" evidence="14">
    <location>
        <begin position="1242"/>
        <end position="1341"/>
    </location>
</feature>
<dbReference type="InterPro" id="IPR011047">
    <property type="entry name" value="Quinoprotein_ADH-like_sf"/>
</dbReference>
<dbReference type="Pfam" id="PF12833">
    <property type="entry name" value="HTH_18"/>
    <property type="match status" value="1"/>
</dbReference>
<dbReference type="PROSITE" id="PS50109">
    <property type="entry name" value="HIS_KIN"/>
    <property type="match status" value="1"/>
</dbReference>
<evidence type="ECO:0000313" key="18">
    <source>
        <dbReference type="Proteomes" id="UP000199672"/>
    </source>
</evidence>
<dbReference type="Gene3D" id="2.60.40.10">
    <property type="entry name" value="Immunoglobulins"/>
    <property type="match status" value="1"/>
</dbReference>
<evidence type="ECO:0000256" key="13">
    <source>
        <dbReference type="SAM" id="SignalP"/>
    </source>
</evidence>
<dbReference type="PANTHER" id="PTHR43547">
    <property type="entry name" value="TWO-COMPONENT HISTIDINE KINASE"/>
    <property type="match status" value="1"/>
</dbReference>
<keyword evidence="3 11" id="KW-0597">Phosphoprotein</keyword>
<keyword evidence="5" id="KW-0547">Nucleotide-binding</keyword>
<name>A0A1I1NC93_9FLAO</name>
<proteinExistence type="predicted"/>
<dbReference type="EMBL" id="FOMH01000003">
    <property type="protein sequence ID" value="SFC95321.1"/>
    <property type="molecule type" value="Genomic_DNA"/>
</dbReference>
<dbReference type="CDD" id="cd17574">
    <property type="entry name" value="REC_OmpR"/>
    <property type="match status" value="1"/>
</dbReference>
<keyword evidence="18" id="KW-1185">Reference proteome</keyword>
<dbReference type="SUPFAM" id="SSF47384">
    <property type="entry name" value="Homodimeric domain of signal transducing histidine kinase"/>
    <property type="match status" value="1"/>
</dbReference>
<dbReference type="InterPro" id="IPR011110">
    <property type="entry name" value="Reg_prop"/>
</dbReference>
<reference evidence="18" key="1">
    <citation type="submission" date="2016-10" db="EMBL/GenBank/DDBJ databases">
        <authorList>
            <person name="Varghese N."/>
            <person name="Submissions S."/>
        </authorList>
    </citation>
    <scope>NUCLEOTIDE SEQUENCE [LARGE SCALE GENOMIC DNA]</scope>
    <source>
        <strain evidence="18">CGMCC 1.10370</strain>
    </source>
</reference>
<dbReference type="InterPro" id="IPR009057">
    <property type="entry name" value="Homeodomain-like_sf"/>
</dbReference>
<dbReference type="InterPro" id="IPR018060">
    <property type="entry name" value="HTH_AraC"/>
</dbReference>
<evidence type="ECO:0000256" key="4">
    <source>
        <dbReference type="ARBA" id="ARBA00022679"/>
    </source>
</evidence>
<dbReference type="Gene3D" id="1.10.287.130">
    <property type="match status" value="1"/>
</dbReference>
<evidence type="ECO:0000256" key="9">
    <source>
        <dbReference type="ARBA" id="ARBA00023015"/>
    </source>
</evidence>
<feature type="modified residue" description="4-aspartylphosphate" evidence="11">
    <location>
        <position position="1143"/>
    </location>
</feature>
<dbReference type="GO" id="GO:0043565">
    <property type="term" value="F:sequence-specific DNA binding"/>
    <property type="evidence" value="ECO:0007669"/>
    <property type="project" value="InterPro"/>
</dbReference>
<feature type="domain" description="Histidine kinase" evidence="15">
    <location>
        <begin position="835"/>
        <end position="1050"/>
    </location>
</feature>
<dbReference type="SMART" id="SM00342">
    <property type="entry name" value="HTH_ARAC"/>
    <property type="match status" value="1"/>
</dbReference>
<evidence type="ECO:0000259" key="16">
    <source>
        <dbReference type="PROSITE" id="PS50110"/>
    </source>
</evidence>
<dbReference type="GO" id="GO:0005524">
    <property type="term" value="F:ATP binding"/>
    <property type="evidence" value="ECO:0007669"/>
    <property type="project" value="UniProtKB-KW"/>
</dbReference>
<feature type="domain" description="Response regulatory" evidence="16">
    <location>
        <begin position="1095"/>
        <end position="1210"/>
    </location>
</feature>
<dbReference type="InterPro" id="IPR003594">
    <property type="entry name" value="HATPase_dom"/>
</dbReference>
<keyword evidence="4" id="KW-0808">Transferase</keyword>
<dbReference type="Gene3D" id="3.40.50.2300">
    <property type="match status" value="1"/>
</dbReference>
<accession>A0A1I1NC93</accession>
<feature type="chain" id="PRO_5011704223" description="histidine kinase" evidence="13">
    <location>
        <begin position="23"/>
        <end position="1347"/>
    </location>
</feature>
<dbReference type="FunFam" id="2.60.40.10:FF:000791">
    <property type="entry name" value="Two-component system sensor histidine kinase/response regulator"/>
    <property type="match status" value="1"/>
</dbReference>
<dbReference type="SUPFAM" id="SSF46689">
    <property type="entry name" value="Homeodomain-like"/>
    <property type="match status" value="1"/>
</dbReference>
<keyword evidence="12" id="KW-1133">Transmembrane helix</keyword>
<organism evidence="17 18">
    <name type="scientific">Flavobacterium phragmitis</name>
    <dbReference type="NCBI Taxonomy" id="739143"/>
    <lineage>
        <taxon>Bacteria</taxon>
        <taxon>Pseudomonadati</taxon>
        <taxon>Bacteroidota</taxon>
        <taxon>Flavobacteriia</taxon>
        <taxon>Flavobacteriales</taxon>
        <taxon>Flavobacteriaceae</taxon>
        <taxon>Flavobacterium</taxon>
    </lineage>
</organism>
<dbReference type="PROSITE" id="PS01124">
    <property type="entry name" value="HTH_ARAC_FAMILY_2"/>
    <property type="match status" value="1"/>
</dbReference>
<dbReference type="EC" id="2.7.13.3" evidence="2"/>
<dbReference type="STRING" id="739143.SAMN05216297_103211"/>
<gene>
    <name evidence="17" type="ORF">SAMN05216297_103211</name>
</gene>
<dbReference type="SUPFAM" id="SSF55874">
    <property type="entry name" value="ATPase domain of HSP90 chaperone/DNA topoisomerase II/histidine kinase"/>
    <property type="match status" value="1"/>
</dbReference>
<keyword evidence="6" id="KW-0418">Kinase</keyword>
<dbReference type="PANTHER" id="PTHR43547:SF2">
    <property type="entry name" value="HYBRID SIGNAL TRANSDUCTION HISTIDINE KINASE C"/>
    <property type="match status" value="1"/>
</dbReference>
<keyword evidence="13" id="KW-0732">Signal</keyword>
<sequence>MKKTIAFFAFLSLLLFAVTGHAQVQDRYFRNISVDKGLSQSSVFAIKQDTLGFIWVGTQDGLNRYDSKGFKVYRPIKNVKNSLQSYYIRSLFTDHKGQLWVGSNKGISVYNYNTDSFTNYPLPRSIGEWYIASITEDNTHKIWATSITGEVFVLSPESQNFTTIKFNASSHEIKEISYIGVWQKQIILGTNVGLFKLHPNTHQLIKINLGTKKLYVNDVFIDGKNLWAVTEGNGVINYNAENGKIVSLLHNSAANSIADNNVRCAGKDTEGNIWFGTFRGLSIFNPKTNSFTNYYHQITQPYTISQNSVRCFFRDKQNGIWLGTYYGGLNYYHKNDIKFNLLSQNSGKPSLNDEVIGVIKQDSKGNFWIGSNDKGVNYWNKNTNTISYYFNSENNLNSLSSNNIKAIAFDDNGNVLIGTHNGGLNLLNPNSGLVQHFRHDENNPNSIASDLVYSLLKDSKGRIWVGTRPGLDQYHPETKTFTHIHLDNAGKRPTSDDITYLFEDSKKRIWIGTTNGVTLFYPDNFLFGNIGHGKLSDDIVTCITEDQKHRIWVGTRSGLRLYDETQESFISFKAKIDFLKETIYGIIPDEDGNLWISTNSGLIKFNPDKRTVQTFDQSDGLQNKQFNDYAFCKAKDGMLLFGGIKGITYFYPSMVKQLPVPLKLSFTGLEVLNKNVAVGDDTDILEEHIDRSNELEIAPEYKQFSILFNTFNYISSNRTYYYYKLDGIDKDWQRTDELKVSYSNLPAGKYNFQIKAIGPNGETSTIRNLKISILAPWYKTIWFFLLLLIIIGTAAYIGYKIIKERIKAVQQLKLERIDKERVSYINQVKMDFFTNVSHELRTPLTLILAPLEELLKMPFIDKTFKKKHELMFINAKRLYNLVDQLFEFRKTEMGTRQLKVGKGDIVRFTQEIFESFKPLSEKNNVNYTYHAEESQLLFYFDKDAMEKILFNLLSNAFKYTKAGQTIHVELIKKKDTVQIKVADTGVGISKEDLSKVFDRFYQVNNREINLGSGVGLAFTKRLVELHHGNISVESVMEKGSVFTIAIPISDQVYKDDQHVEESAYDLSIISDNELETADSLLKEENEIIEKDQPTKLLIVDDNKEILDYLKDYFDKIYDVTIAYDGQMALDLLEIQPYDLIISDVMMPELDGLHFCKRVKQNINTSHIPFMLLTARTETSQQIKGLEMGADDYVTKPFSTPLLAAKITNLLRSRKRLKEYYSIGKEMVPENIAFNTLDEEFLKEAIRIVEDHLADSEFSVDHFSREIGMSRSNLYLKLKAITGESAMDFIKRIRFKKAVELMQSKRYTIAQITYMCGFNSPSYFSMAFKQHYGCMPSEYLSRLENTTE</sequence>
<dbReference type="PROSITE" id="PS50110">
    <property type="entry name" value="RESPONSE_REGULATORY"/>
    <property type="match status" value="1"/>
</dbReference>
<dbReference type="Pfam" id="PF07495">
    <property type="entry name" value="Y_Y_Y"/>
    <property type="match status" value="1"/>
</dbReference>
<keyword evidence="10" id="KW-0804">Transcription</keyword>
<keyword evidence="12" id="KW-0472">Membrane</keyword>
<dbReference type="InterPro" id="IPR013783">
    <property type="entry name" value="Ig-like_fold"/>
</dbReference>
<dbReference type="FunFam" id="3.30.565.10:FF:000037">
    <property type="entry name" value="Hybrid sensor histidine kinase/response regulator"/>
    <property type="match status" value="1"/>
</dbReference>
<dbReference type="InterPro" id="IPR015943">
    <property type="entry name" value="WD40/YVTN_repeat-like_dom_sf"/>
</dbReference>
<dbReference type="InterPro" id="IPR003661">
    <property type="entry name" value="HisK_dim/P_dom"/>
</dbReference>
<dbReference type="GO" id="GO:0003700">
    <property type="term" value="F:DNA-binding transcription factor activity"/>
    <property type="evidence" value="ECO:0007669"/>
    <property type="project" value="InterPro"/>
</dbReference>
<keyword evidence="12" id="KW-0812">Transmembrane</keyword>
<dbReference type="SMART" id="SM00387">
    <property type="entry name" value="HATPase_c"/>
    <property type="match status" value="1"/>
</dbReference>
<dbReference type="InterPro" id="IPR011006">
    <property type="entry name" value="CheY-like_superfamily"/>
</dbReference>
<evidence type="ECO:0000313" key="17">
    <source>
        <dbReference type="EMBL" id="SFC95321.1"/>
    </source>
</evidence>
<protein>
    <recommendedName>
        <fullName evidence="2">histidine kinase</fullName>
        <ecNumber evidence="2">2.7.13.3</ecNumber>
    </recommendedName>
</protein>
<evidence type="ECO:0000259" key="14">
    <source>
        <dbReference type="PROSITE" id="PS01124"/>
    </source>
</evidence>
<evidence type="ECO:0000256" key="3">
    <source>
        <dbReference type="ARBA" id="ARBA00022553"/>
    </source>
</evidence>
<dbReference type="FunFam" id="1.10.10.60:FF:000284">
    <property type="entry name" value="Two-component system sensor histidine kinase/response regulator"/>
    <property type="match status" value="1"/>
</dbReference>
<dbReference type="InterPro" id="IPR036890">
    <property type="entry name" value="HATPase_C_sf"/>
</dbReference>
<dbReference type="SMART" id="SM00448">
    <property type="entry name" value="REC"/>
    <property type="match status" value="1"/>
</dbReference>
<feature type="signal peptide" evidence="13">
    <location>
        <begin position="1"/>
        <end position="22"/>
    </location>
</feature>
<evidence type="ECO:0000256" key="7">
    <source>
        <dbReference type="ARBA" id="ARBA00022840"/>
    </source>
</evidence>
<dbReference type="GO" id="GO:0000155">
    <property type="term" value="F:phosphorelay sensor kinase activity"/>
    <property type="evidence" value="ECO:0007669"/>
    <property type="project" value="InterPro"/>
</dbReference>
<dbReference type="Gene3D" id="2.130.10.10">
    <property type="entry name" value="YVTN repeat-like/Quinoprotein amine dehydrogenase"/>
    <property type="match status" value="2"/>
</dbReference>
<dbReference type="CDD" id="cd00082">
    <property type="entry name" value="HisKA"/>
    <property type="match status" value="1"/>
</dbReference>
<dbReference type="Pfam" id="PF00512">
    <property type="entry name" value="HisKA"/>
    <property type="match status" value="1"/>
</dbReference>
<dbReference type="Gene3D" id="1.10.10.60">
    <property type="entry name" value="Homeodomain-like"/>
    <property type="match status" value="1"/>
</dbReference>
<dbReference type="SUPFAM" id="SSF63829">
    <property type="entry name" value="Calcium-dependent phosphotriesterase"/>
    <property type="match status" value="1"/>
</dbReference>
<evidence type="ECO:0000256" key="1">
    <source>
        <dbReference type="ARBA" id="ARBA00000085"/>
    </source>
</evidence>
<keyword evidence="7" id="KW-0067">ATP-binding</keyword>
<evidence type="ECO:0000256" key="8">
    <source>
        <dbReference type="ARBA" id="ARBA00023012"/>
    </source>
</evidence>
<dbReference type="RefSeq" id="WP_091491880.1">
    <property type="nucleotide sequence ID" value="NZ_FOMH01000003.1"/>
</dbReference>
<dbReference type="PRINTS" id="PR00344">
    <property type="entry name" value="BCTRLSENSOR"/>
</dbReference>
<dbReference type="SUPFAM" id="SSF52172">
    <property type="entry name" value="CheY-like"/>
    <property type="match status" value="1"/>
</dbReference>
<dbReference type="InterPro" id="IPR036097">
    <property type="entry name" value="HisK_dim/P_sf"/>
</dbReference>
<evidence type="ECO:0000256" key="5">
    <source>
        <dbReference type="ARBA" id="ARBA00022741"/>
    </source>
</evidence>
<keyword evidence="9" id="KW-0805">Transcription regulation</keyword>